<dbReference type="AlphaFoldDB" id="A0A974WE12"/>
<name>A0A974WE12_9BACT</name>
<dbReference type="Proteomes" id="UP000662783">
    <property type="component" value="Chromosome"/>
</dbReference>
<sequence>MAYIYYDESKHDQAGFYLGAFVYSKYDLNKEISNILKETGLDPNEIEFKSRLANSNPELKIVREKLRRLFSKVKVFIVVSNNIPKEFAEATELGLKQLLEYNKEEIEDNVEIFLDEGIFRKEHRFEGVKQTINIEQDSMKIKGIQLADLVASVSSTMLKEQLGLINKKVKAGPKSGYDPEMEIEIGFELWAGLRFRFFGYPPPNPDKWESQLDFVSVVGKKGLFISDNCDPKIKQAAYDRFGEMYLGCIH</sequence>
<dbReference type="InterPro" id="IPR024524">
    <property type="entry name" value="DUF3800"/>
</dbReference>
<dbReference type="Pfam" id="PF12686">
    <property type="entry name" value="DUF3800"/>
    <property type="match status" value="1"/>
</dbReference>
<organism evidence="1 2">
    <name type="scientific">Fulvivirga lutea</name>
    <dbReference type="NCBI Taxonomy" id="2810512"/>
    <lineage>
        <taxon>Bacteria</taxon>
        <taxon>Pseudomonadati</taxon>
        <taxon>Bacteroidota</taxon>
        <taxon>Cytophagia</taxon>
        <taxon>Cytophagales</taxon>
        <taxon>Fulvivirgaceae</taxon>
        <taxon>Fulvivirga</taxon>
    </lineage>
</organism>
<dbReference type="EMBL" id="CP070608">
    <property type="protein sequence ID" value="QSE96508.1"/>
    <property type="molecule type" value="Genomic_DNA"/>
</dbReference>
<accession>A0A974WE12</accession>
<keyword evidence="2" id="KW-1185">Reference proteome</keyword>
<protein>
    <submittedName>
        <fullName evidence="1">DUF3800 domain-containing protein</fullName>
    </submittedName>
</protein>
<proteinExistence type="predicted"/>
<evidence type="ECO:0000313" key="2">
    <source>
        <dbReference type="Proteomes" id="UP000662783"/>
    </source>
</evidence>
<reference evidence="1" key="1">
    <citation type="submission" date="2021-02" db="EMBL/GenBank/DDBJ databases">
        <title>Fulvivirga sp. S481 isolated from sea water.</title>
        <authorList>
            <person name="Bae S.S."/>
            <person name="Baek K."/>
        </authorList>
    </citation>
    <scope>NUCLEOTIDE SEQUENCE</scope>
    <source>
        <strain evidence="1">S481</strain>
    </source>
</reference>
<evidence type="ECO:0000313" key="1">
    <source>
        <dbReference type="EMBL" id="QSE96508.1"/>
    </source>
</evidence>
<gene>
    <name evidence="1" type="ORF">JR347_12975</name>
</gene>
<dbReference type="RefSeq" id="WP_205721024.1">
    <property type="nucleotide sequence ID" value="NZ_CP070608.1"/>
</dbReference>
<dbReference type="KEGG" id="fuv:JR347_12975"/>